<dbReference type="Pfam" id="PF01432">
    <property type="entry name" value="Peptidase_M3"/>
    <property type="match status" value="1"/>
</dbReference>
<dbReference type="EMBL" id="JACMSC010000003">
    <property type="protein sequence ID" value="KAG6528759.1"/>
    <property type="molecule type" value="Genomic_DNA"/>
</dbReference>
<dbReference type="InterPro" id="IPR001567">
    <property type="entry name" value="Pept_M3A_M3B_dom"/>
</dbReference>
<dbReference type="AlphaFoldDB" id="A0A8J5HHP6"/>
<dbReference type="Proteomes" id="UP000734854">
    <property type="component" value="Unassembled WGS sequence"/>
</dbReference>
<evidence type="ECO:0000256" key="7">
    <source>
        <dbReference type="ARBA" id="ARBA00022833"/>
    </source>
</evidence>
<comment type="caution">
    <text evidence="11">The sequence shown here is derived from an EMBL/GenBank/DDBJ whole genome shotgun (WGS) entry which is preliminary data.</text>
</comment>
<organism evidence="11 12">
    <name type="scientific">Zingiber officinale</name>
    <name type="common">Ginger</name>
    <name type="synonym">Amomum zingiber</name>
    <dbReference type="NCBI Taxonomy" id="94328"/>
    <lineage>
        <taxon>Eukaryota</taxon>
        <taxon>Viridiplantae</taxon>
        <taxon>Streptophyta</taxon>
        <taxon>Embryophyta</taxon>
        <taxon>Tracheophyta</taxon>
        <taxon>Spermatophyta</taxon>
        <taxon>Magnoliopsida</taxon>
        <taxon>Liliopsida</taxon>
        <taxon>Zingiberales</taxon>
        <taxon>Zingiberaceae</taxon>
        <taxon>Zingiber</taxon>
    </lineage>
</organism>
<proteinExistence type="inferred from homology"/>
<dbReference type="SUPFAM" id="SSF55486">
    <property type="entry name" value="Metalloproteases ('zincins'), catalytic domain"/>
    <property type="match status" value="1"/>
</dbReference>
<feature type="domain" description="Peptidase M3A/M3B catalytic" evidence="10">
    <location>
        <begin position="239"/>
        <end position="685"/>
    </location>
</feature>
<dbReference type="InterPro" id="IPR024080">
    <property type="entry name" value="Neurolysin/TOP_N"/>
</dbReference>
<evidence type="ECO:0000256" key="1">
    <source>
        <dbReference type="ARBA" id="ARBA00004496"/>
    </source>
</evidence>
<evidence type="ECO:0000313" key="11">
    <source>
        <dbReference type="EMBL" id="KAG6528759.1"/>
    </source>
</evidence>
<dbReference type="GO" id="GO:0006508">
    <property type="term" value="P:proteolysis"/>
    <property type="evidence" value="ECO:0007669"/>
    <property type="project" value="UniProtKB-KW"/>
</dbReference>
<evidence type="ECO:0000256" key="8">
    <source>
        <dbReference type="ARBA" id="ARBA00023049"/>
    </source>
</evidence>
<comment type="cofactor">
    <cofactor evidence="9">
        <name>Zn(2+)</name>
        <dbReference type="ChEBI" id="CHEBI:29105"/>
    </cofactor>
    <text evidence="9">Binds 1 zinc ion.</text>
</comment>
<name>A0A8J5HHP6_ZINOF</name>
<dbReference type="Gene3D" id="1.10.1370.10">
    <property type="entry name" value="Neurolysin, domain 3"/>
    <property type="match status" value="1"/>
</dbReference>
<dbReference type="Gene3D" id="3.40.390.10">
    <property type="entry name" value="Collagenase (Catalytic Domain)"/>
    <property type="match status" value="1"/>
</dbReference>
<dbReference type="CDD" id="cd06455">
    <property type="entry name" value="M3A_TOP"/>
    <property type="match status" value="1"/>
</dbReference>
<accession>A0A8J5HHP6</accession>
<evidence type="ECO:0000256" key="4">
    <source>
        <dbReference type="ARBA" id="ARBA00022670"/>
    </source>
</evidence>
<evidence type="ECO:0000313" key="12">
    <source>
        <dbReference type="Proteomes" id="UP000734854"/>
    </source>
</evidence>
<keyword evidence="4 9" id="KW-0645">Protease</keyword>
<keyword evidence="8 9" id="KW-0482">Metalloprotease</keyword>
<dbReference type="InterPro" id="IPR024079">
    <property type="entry name" value="MetalloPept_cat_dom_sf"/>
</dbReference>
<evidence type="ECO:0000256" key="3">
    <source>
        <dbReference type="ARBA" id="ARBA00022490"/>
    </source>
</evidence>
<dbReference type="GO" id="GO:0046872">
    <property type="term" value="F:metal ion binding"/>
    <property type="evidence" value="ECO:0007669"/>
    <property type="project" value="UniProtKB-UniRule"/>
</dbReference>
<keyword evidence="3" id="KW-0963">Cytoplasm</keyword>
<dbReference type="PANTHER" id="PTHR11804:SF82">
    <property type="entry name" value="THIMET OLIGOPEPTIDASE-RELATED"/>
    <property type="match status" value="1"/>
</dbReference>
<dbReference type="FunFam" id="1.20.1050.40:FF:000001">
    <property type="entry name" value="Thimet oligopeptidase 1"/>
    <property type="match status" value="1"/>
</dbReference>
<dbReference type="InterPro" id="IPR045090">
    <property type="entry name" value="Pept_M3A_M3B"/>
</dbReference>
<reference evidence="11 12" key="1">
    <citation type="submission" date="2020-08" db="EMBL/GenBank/DDBJ databases">
        <title>Plant Genome Project.</title>
        <authorList>
            <person name="Zhang R.-G."/>
        </authorList>
    </citation>
    <scope>NUCLEOTIDE SEQUENCE [LARGE SCALE GENOMIC DNA]</scope>
    <source>
        <tissue evidence="11">Rhizome</tissue>
    </source>
</reference>
<dbReference type="GO" id="GO:0005737">
    <property type="term" value="C:cytoplasm"/>
    <property type="evidence" value="ECO:0007669"/>
    <property type="project" value="UniProtKB-SubCell"/>
</dbReference>
<comment type="similarity">
    <text evidence="2 9">Belongs to the peptidase M3 family.</text>
</comment>
<protein>
    <recommendedName>
        <fullName evidence="10">Peptidase M3A/M3B catalytic domain-containing protein</fullName>
    </recommendedName>
</protein>
<dbReference type="FunFam" id="3.40.390.10:FF:000032">
    <property type="entry name" value="Probable thimet oligopeptidase"/>
    <property type="match status" value="1"/>
</dbReference>
<evidence type="ECO:0000256" key="6">
    <source>
        <dbReference type="ARBA" id="ARBA00022801"/>
    </source>
</evidence>
<gene>
    <name evidence="11" type="ORF">ZIOFF_010944</name>
</gene>
<keyword evidence="12" id="KW-1185">Reference proteome</keyword>
<dbReference type="PANTHER" id="PTHR11804">
    <property type="entry name" value="PROTEASE M3 THIMET OLIGOPEPTIDASE-RELATED"/>
    <property type="match status" value="1"/>
</dbReference>
<dbReference type="GO" id="GO:0004222">
    <property type="term" value="F:metalloendopeptidase activity"/>
    <property type="evidence" value="ECO:0007669"/>
    <property type="project" value="InterPro"/>
</dbReference>
<dbReference type="GO" id="GO:0006518">
    <property type="term" value="P:peptide metabolic process"/>
    <property type="evidence" value="ECO:0007669"/>
    <property type="project" value="TreeGrafter"/>
</dbReference>
<keyword evidence="6 9" id="KW-0378">Hydrolase</keyword>
<dbReference type="Gene3D" id="1.20.1050.40">
    <property type="entry name" value="Endopeptidase. Chain P, domain 1"/>
    <property type="match status" value="1"/>
</dbReference>
<dbReference type="InterPro" id="IPR024077">
    <property type="entry name" value="Neurolysin/TOP_dom2"/>
</dbReference>
<evidence type="ECO:0000256" key="2">
    <source>
        <dbReference type="ARBA" id="ARBA00006040"/>
    </source>
</evidence>
<keyword evidence="7 9" id="KW-0862">Zinc</keyword>
<evidence type="ECO:0000256" key="5">
    <source>
        <dbReference type="ARBA" id="ARBA00022723"/>
    </source>
</evidence>
<evidence type="ECO:0000259" key="10">
    <source>
        <dbReference type="Pfam" id="PF01432"/>
    </source>
</evidence>
<sequence>MPKSGAKGAKIEEISYFKRLKSIKCIVIMADVPGLNVLVNLSATEIHKLTDQIIARSKEVHDLVASVPLEKVSYMNTISPLAELEAYQFPMVQSCVFRRMVFISNDIQKASMEAERRLDLHFSACRKREDVYRVIKAFADRGEWLGYEAKRYTQCLVEEFERNGVCLNPSKKNELESLGKQIEELSFQYIQNLKMDNSFLLLSEAELAGMPLQFIEILEKMEDGRVKVFLKSSNVTPILEHCKIRSTRRLIAVAYGQRCGKENLDILENLVQLRHKYARLLGFSNYAEFALQSRMVRTSEKVFQFLEDLSESLSDLAMEELNALKDLKIKVDGDSHFGMEDLLYYMRRAEEQHLDLDSGEVKQYFPVNLVLSGILKFFQDLFGLKFQEIKDVEVWHETVCLFSVADVSSSELLGYFYLDIFSSLNFLREGKYAHTCVLALQNGSLSSSGMRQIPVALLISQCLKQTDDNPVLLRFSEVVTLFHEFTHVVHHMCMRATFSRFSGLQVVADFIEIPSKLLENWCYQSISLKMMSGFYQDITKSVTTNMCTSLRRKRDLFSGLKLKQEILLCLMDQFIYSSENVNMLELLKHLHPKIMLGIPLLEGTNPASSFPQIAIGSEATCYSSIWSEAIAADIFASNFQEDLLNQHAGLQFRNKVLAPGGAKESLEILSDYLGREPTVRSFIESKTKNSF</sequence>
<keyword evidence="5 9" id="KW-0479">Metal-binding</keyword>
<evidence type="ECO:0000256" key="9">
    <source>
        <dbReference type="RuleBase" id="RU003435"/>
    </source>
</evidence>
<comment type="subcellular location">
    <subcellularLocation>
        <location evidence="1">Cytoplasm</location>
    </subcellularLocation>
</comment>